<dbReference type="InterPro" id="IPR051351">
    <property type="entry name" value="Ascorbate-PTS_EIIA_comp"/>
</dbReference>
<evidence type="ECO:0000313" key="9">
    <source>
        <dbReference type="Proteomes" id="UP000682928"/>
    </source>
</evidence>
<dbReference type="RefSeq" id="WP_088219287.1">
    <property type="nucleotide sequence ID" value="NZ_AP024590.1"/>
</dbReference>
<reference evidence="8" key="1">
    <citation type="submission" date="2021-04" db="EMBL/GenBank/DDBJ databases">
        <title>Difference and commonality of drug resistance evolution in various bacteria. and drug sensitivity profiles.</title>
        <authorList>
            <person name="Maeda T."/>
            <person name="Shibai A."/>
            <person name="Kawada K."/>
            <person name="Kotani H."/>
            <person name="Tarusawa Y."/>
            <person name="Tanabe K."/>
            <person name="Furusawa C."/>
        </authorList>
    </citation>
    <scope>NUCLEOTIDE SEQUENCE</scope>
    <source>
        <strain evidence="8">JCM 8580</strain>
    </source>
</reference>
<comment type="subcellular location">
    <subcellularLocation>
        <location evidence="1">Cytoplasm</location>
    </subcellularLocation>
</comment>
<dbReference type="CDD" id="cd00211">
    <property type="entry name" value="PTS_IIA_fru"/>
    <property type="match status" value="1"/>
</dbReference>
<dbReference type="PANTHER" id="PTHR36203:SF4">
    <property type="entry name" value="MANNITOL-SPECIFIC CRYPTIC PHOSPHOTRANSFERASE ENZYME IIA COMPONENT"/>
    <property type="match status" value="1"/>
</dbReference>
<gene>
    <name evidence="8" type="ORF">ENKO_13340</name>
</gene>
<dbReference type="AlphaFoldDB" id="A0AA86INI0"/>
<evidence type="ECO:0000256" key="5">
    <source>
        <dbReference type="ARBA" id="ARBA00022683"/>
    </source>
</evidence>
<dbReference type="Pfam" id="PF00359">
    <property type="entry name" value="PTS_EIIA_2"/>
    <property type="match status" value="1"/>
</dbReference>
<evidence type="ECO:0000256" key="3">
    <source>
        <dbReference type="ARBA" id="ARBA00022490"/>
    </source>
</evidence>
<dbReference type="InterPro" id="IPR016152">
    <property type="entry name" value="PTrfase/Anion_transptr"/>
</dbReference>
<evidence type="ECO:0000256" key="6">
    <source>
        <dbReference type="ARBA" id="ARBA00022777"/>
    </source>
</evidence>
<keyword evidence="5" id="KW-0598">Phosphotransferase system</keyword>
<feature type="domain" description="PTS EIIA type-2" evidence="7">
    <location>
        <begin position="4"/>
        <end position="147"/>
    </location>
</feature>
<protein>
    <submittedName>
        <fullName evidence="8">PTS ascorbate transporter subunit IIA</fullName>
    </submittedName>
</protein>
<keyword evidence="3" id="KW-0963">Cytoplasm</keyword>
<keyword evidence="2" id="KW-0813">Transport</keyword>
<dbReference type="Gene3D" id="3.40.930.10">
    <property type="entry name" value="Mannitol-specific EII, Chain A"/>
    <property type="match status" value="1"/>
</dbReference>
<evidence type="ECO:0000313" key="8">
    <source>
        <dbReference type="EMBL" id="BCU54740.1"/>
    </source>
</evidence>
<evidence type="ECO:0000256" key="4">
    <source>
        <dbReference type="ARBA" id="ARBA00022679"/>
    </source>
</evidence>
<sequence length="147" mass="16427">MLETWLNGPTIQCREQVDDWQQALAICAQPLLDAGVITPDYVPAIIRQQHTLGAYYVLAPGLAMPHARPEEGAKAHGLSLLKLQRGVTFNAGEFDPVDLIIMLAAADKHSHIEMIATLAELFSSEKDMEELHQANRKEEIEKIIQRF</sequence>
<keyword evidence="4" id="KW-0808">Transferase</keyword>
<name>A0AA86INI0_9ENTR</name>
<keyword evidence="6" id="KW-0418">Kinase</keyword>
<dbReference type="SUPFAM" id="SSF55804">
    <property type="entry name" value="Phoshotransferase/anion transport protein"/>
    <property type="match status" value="1"/>
</dbReference>
<dbReference type="PROSITE" id="PS51094">
    <property type="entry name" value="PTS_EIIA_TYPE_2"/>
    <property type="match status" value="1"/>
</dbReference>
<evidence type="ECO:0000256" key="2">
    <source>
        <dbReference type="ARBA" id="ARBA00022448"/>
    </source>
</evidence>
<dbReference type="EMBL" id="AP024590">
    <property type="protein sequence ID" value="BCU54740.1"/>
    <property type="molecule type" value="Genomic_DNA"/>
</dbReference>
<evidence type="ECO:0000256" key="1">
    <source>
        <dbReference type="ARBA" id="ARBA00004496"/>
    </source>
</evidence>
<evidence type="ECO:0000259" key="7">
    <source>
        <dbReference type="PROSITE" id="PS51094"/>
    </source>
</evidence>
<dbReference type="GO" id="GO:0009401">
    <property type="term" value="P:phosphoenolpyruvate-dependent sugar phosphotransferase system"/>
    <property type="evidence" value="ECO:0007669"/>
    <property type="project" value="UniProtKB-KW"/>
</dbReference>
<dbReference type="GO" id="GO:0016301">
    <property type="term" value="F:kinase activity"/>
    <property type="evidence" value="ECO:0007669"/>
    <property type="project" value="UniProtKB-KW"/>
</dbReference>
<accession>A0AA86INI0</accession>
<dbReference type="PANTHER" id="PTHR36203">
    <property type="entry name" value="ASCORBATE-SPECIFIC PTS SYSTEM EIIA COMPONENT"/>
    <property type="match status" value="1"/>
</dbReference>
<dbReference type="GO" id="GO:0005737">
    <property type="term" value="C:cytoplasm"/>
    <property type="evidence" value="ECO:0007669"/>
    <property type="project" value="UniProtKB-SubCell"/>
</dbReference>
<proteinExistence type="predicted"/>
<organism evidence="8 9">
    <name type="scientific">Enterobacter kobei</name>
    <dbReference type="NCBI Taxonomy" id="208224"/>
    <lineage>
        <taxon>Bacteria</taxon>
        <taxon>Pseudomonadati</taxon>
        <taxon>Pseudomonadota</taxon>
        <taxon>Gammaproteobacteria</taxon>
        <taxon>Enterobacterales</taxon>
        <taxon>Enterobacteriaceae</taxon>
        <taxon>Enterobacter</taxon>
        <taxon>Enterobacter cloacae complex</taxon>
    </lineage>
</organism>
<dbReference type="Proteomes" id="UP000682928">
    <property type="component" value="Chromosome"/>
</dbReference>
<dbReference type="InterPro" id="IPR002178">
    <property type="entry name" value="PTS_EIIA_type-2_dom"/>
</dbReference>